<organism evidence="9">
    <name type="scientific">Chlorella variabilis</name>
    <name type="common">Green alga</name>
    <dbReference type="NCBI Taxonomy" id="554065"/>
    <lineage>
        <taxon>Eukaryota</taxon>
        <taxon>Viridiplantae</taxon>
        <taxon>Chlorophyta</taxon>
        <taxon>core chlorophytes</taxon>
        <taxon>Trebouxiophyceae</taxon>
        <taxon>Chlorellales</taxon>
        <taxon>Chlorellaceae</taxon>
        <taxon>Chlorella clade</taxon>
        <taxon>Chlorella</taxon>
    </lineage>
</organism>
<protein>
    <recommendedName>
        <fullName evidence="4">fructose-bisphosphate aldolase</fullName>
        <ecNumber evidence="4">4.1.2.13</ecNumber>
    </recommendedName>
</protein>
<evidence type="ECO:0000256" key="4">
    <source>
        <dbReference type="ARBA" id="ARBA00013068"/>
    </source>
</evidence>
<dbReference type="EMBL" id="GL433845">
    <property type="protein sequence ID" value="EFN55156.1"/>
    <property type="molecule type" value="Genomic_DNA"/>
</dbReference>
<dbReference type="NCBIfam" id="NF033379">
    <property type="entry name" value="FrucBisAld_I"/>
    <property type="match status" value="1"/>
</dbReference>
<dbReference type="AlphaFoldDB" id="E1ZFM2"/>
<dbReference type="InterPro" id="IPR000741">
    <property type="entry name" value="FBA_I"/>
</dbReference>
<evidence type="ECO:0000313" key="9">
    <source>
        <dbReference type="Proteomes" id="UP000008141"/>
    </source>
</evidence>
<dbReference type="Pfam" id="PF00274">
    <property type="entry name" value="Glycolytic"/>
    <property type="match status" value="1"/>
</dbReference>
<name>E1ZFM2_CHLVA</name>
<keyword evidence="6" id="KW-0456">Lyase</keyword>
<dbReference type="OMA" id="MFKETLY"/>
<evidence type="ECO:0000313" key="8">
    <source>
        <dbReference type="EMBL" id="EFN55156.1"/>
    </source>
</evidence>
<feature type="region of interest" description="Disordered" evidence="7">
    <location>
        <begin position="344"/>
        <end position="368"/>
    </location>
</feature>
<dbReference type="InParanoid" id="E1ZFM2"/>
<reference evidence="8 9" key="1">
    <citation type="journal article" date="2010" name="Plant Cell">
        <title>The Chlorella variabilis NC64A genome reveals adaptation to photosymbiosis, coevolution with viruses, and cryptic sex.</title>
        <authorList>
            <person name="Blanc G."/>
            <person name="Duncan G."/>
            <person name="Agarkova I."/>
            <person name="Borodovsky M."/>
            <person name="Gurnon J."/>
            <person name="Kuo A."/>
            <person name="Lindquist E."/>
            <person name="Lucas S."/>
            <person name="Pangilinan J."/>
            <person name="Polle J."/>
            <person name="Salamov A."/>
            <person name="Terry A."/>
            <person name="Yamada T."/>
            <person name="Dunigan D.D."/>
            <person name="Grigoriev I.V."/>
            <person name="Claverie J.M."/>
            <person name="Van Etten J.L."/>
        </authorList>
    </citation>
    <scope>NUCLEOTIDE SEQUENCE [LARGE SCALE GENOMIC DNA]</scope>
    <source>
        <strain evidence="8 9">NC64A</strain>
    </source>
</reference>
<gene>
    <name evidence="8" type="ORF">CHLNCDRAFT_48836</name>
</gene>
<evidence type="ECO:0000256" key="3">
    <source>
        <dbReference type="ARBA" id="ARBA00010387"/>
    </source>
</evidence>
<evidence type="ECO:0000256" key="2">
    <source>
        <dbReference type="ARBA" id="ARBA00004714"/>
    </source>
</evidence>
<comment type="catalytic activity">
    <reaction evidence="1">
        <text>beta-D-fructose 1,6-bisphosphate = D-glyceraldehyde 3-phosphate + dihydroxyacetone phosphate</text>
        <dbReference type="Rhea" id="RHEA:14729"/>
        <dbReference type="ChEBI" id="CHEBI:32966"/>
        <dbReference type="ChEBI" id="CHEBI:57642"/>
        <dbReference type="ChEBI" id="CHEBI:59776"/>
        <dbReference type="EC" id="4.1.2.13"/>
    </reaction>
</comment>
<dbReference type="PANTHER" id="PTHR11627">
    <property type="entry name" value="FRUCTOSE-BISPHOSPHATE ALDOLASE"/>
    <property type="match status" value="1"/>
</dbReference>
<dbReference type="KEGG" id="cvr:CHLNCDRAFT_48836"/>
<dbReference type="RefSeq" id="XP_005847258.1">
    <property type="nucleotide sequence ID" value="XM_005847196.1"/>
</dbReference>
<accession>E1ZFM2</accession>
<dbReference type="STRING" id="554065.E1ZFM2"/>
<evidence type="ECO:0000256" key="7">
    <source>
        <dbReference type="SAM" id="MobiDB-lite"/>
    </source>
</evidence>
<dbReference type="EC" id="4.1.2.13" evidence="4"/>
<evidence type="ECO:0000256" key="1">
    <source>
        <dbReference type="ARBA" id="ARBA00000441"/>
    </source>
</evidence>
<dbReference type="Gene3D" id="3.20.20.70">
    <property type="entry name" value="Aldolase class I"/>
    <property type="match status" value="1"/>
</dbReference>
<evidence type="ECO:0000256" key="6">
    <source>
        <dbReference type="ARBA" id="ARBA00023239"/>
    </source>
</evidence>
<dbReference type="GO" id="GO:0004332">
    <property type="term" value="F:fructose-bisphosphate aldolase activity"/>
    <property type="evidence" value="ECO:0007669"/>
    <property type="project" value="UniProtKB-EC"/>
</dbReference>
<dbReference type="InterPro" id="IPR013785">
    <property type="entry name" value="Aldolase_TIM"/>
</dbReference>
<sequence>MPIALEEIASQLAAPGKGLLASDESTGTIGKRLEKAGFENSEETRRSYRELFYTAPIGDAGISGAILFKETLRQSAGDGTPFTQCLLRQGVLPGIKVDEGLVPLEGRPGETSTRGLEGLEAACRQYAADGARFAKWRAALKVGAGRPSERAIELNAQQLAEYAAVCQACGMVPIVEPELLIDGDHDTAAFAHASARAISRCGVVLEATLLKPQMILPGRLRAIHPAMHALAGADYSGPRPSPDDVAHETLRVMRRCVPPALPGIMFLSGGQTEEEATVNLNRINQLAQQQGRAPWALSFSFGRSLQASVLKLWSEDPSGNRQRCRDMAAALAQANSQAVLGRFEGPHPSVTSQQGSLRESFRGWRTDV</sequence>
<comment type="pathway">
    <text evidence="2">Carbohydrate degradation; glycolysis; D-glyceraldehyde 3-phosphate and glycerone phosphate from D-glucose: step 4/4.</text>
</comment>
<evidence type="ECO:0000256" key="5">
    <source>
        <dbReference type="ARBA" id="ARBA00023152"/>
    </source>
</evidence>
<dbReference type="GO" id="GO:0006096">
    <property type="term" value="P:glycolytic process"/>
    <property type="evidence" value="ECO:0007669"/>
    <property type="project" value="UniProtKB-UniPathway"/>
</dbReference>
<dbReference type="UniPathway" id="UPA00109">
    <property type="reaction ID" value="UER00183"/>
</dbReference>
<dbReference type="GeneID" id="17354702"/>
<feature type="compositionally biased region" description="Basic and acidic residues" evidence="7">
    <location>
        <begin position="359"/>
        <end position="368"/>
    </location>
</feature>
<dbReference type="OrthoDB" id="36455at2759"/>
<proteinExistence type="inferred from homology"/>
<dbReference type="eggNOG" id="KOG1557">
    <property type="taxonomic scope" value="Eukaryota"/>
</dbReference>
<keyword evidence="9" id="KW-1185">Reference proteome</keyword>
<dbReference type="SUPFAM" id="SSF51569">
    <property type="entry name" value="Aldolase"/>
    <property type="match status" value="1"/>
</dbReference>
<dbReference type="Proteomes" id="UP000008141">
    <property type="component" value="Unassembled WGS sequence"/>
</dbReference>
<comment type="similarity">
    <text evidence="3">Belongs to the class I fructose-bisphosphate aldolase family.</text>
</comment>
<keyword evidence="5" id="KW-0324">Glycolysis</keyword>